<evidence type="ECO:0000256" key="10">
    <source>
        <dbReference type="PROSITE-ProRule" id="PRU00108"/>
    </source>
</evidence>
<reference evidence="14" key="2">
    <citation type="journal article" date="2013" name="Nat. Genet.">
        <title>The draft genomes of soft-shell turtle and green sea turtle yield insights into the development and evolution of the turtle-specific body plan.</title>
        <authorList>
            <person name="Wang Z."/>
            <person name="Pascual-Anaya J."/>
            <person name="Zadissa A."/>
            <person name="Li W."/>
            <person name="Niimura Y."/>
            <person name="Huang Z."/>
            <person name="Li C."/>
            <person name="White S."/>
            <person name="Xiong Z."/>
            <person name="Fang D."/>
            <person name="Wang B."/>
            <person name="Ming Y."/>
            <person name="Chen Y."/>
            <person name="Zheng Y."/>
            <person name="Kuraku S."/>
            <person name="Pignatelli M."/>
            <person name="Herrero J."/>
            <person name="Beal K."/>
            <person name="Nozawa M."/>
            <person name="Li Q."/>
            <person name="Wang J."/>
            <person name="Zhang H."/>
            <person name="Yu L."/>
            <person name="Shigenobu S."/>
            <person name="Wang J."/>
            <person name="Liu J."/>
            <person name="Flicek P."/>
            <person name="Searle S."/>
            <person name="Wang J."/>
            <person name="Kuratani S."/>
            <person name="Yin Y."/>
            <person name="Aken B."/>
            <person name="Zhang G."/>
            <person name="Irie N."/>
        </authorList>
    </citation>
    <scope>NUCLEOTIDE SEQUENCE [LARGE SCALE GENOMIC DNA]</scope>
    <source>
        <strain evidence="14">Daiwa-1</strain>
    </source>
</reference>
<name>K7FUE8_PELSI</name>
<keyword evidence="14" id="KW-1185">Reference proteome</keyword>
<dbReference type="InterPro" id="IPR009057">
    <property type="entry name" value="Homeodomain-like_sf"/>
</dbReference>
<dbReference type="PANTHER" id="PTHR24329">
    <property type="entry name" value="HOMEOBOX PROTEIN ARISTALESS"/>
    <property type="match status" value="1"/>
</dbReference>
<dbReference type="Proteomes" id="UP000007267">
    <property type="component" value="Unassembled WGS sequence"/>
</dbReference>
<accession>K7FUE8</accession>
<dbReference type="GO" id="GO:0005634">
    <property type="term" value="C:nucleus"/>
    <property type="evidence" value="ECO:0007669"/>
    <property type="project" value="UniProtKB-SubCell"/>
</dbReference>
<dbReference type="EMBL" id="AGCU01195094">
    <property type="status" value="NOT_ANNOTATED_CDS"/>
    <property type="molecule type" value="Genomic_DNA"/>
</dbReference>
<dbReference type="EMBL" id="AGCU01195092">
    <property type="status" value="NOT_ANNOTATED_CDS"/>
    <property type="molecule type" value="Genomic_DNA"/>
</dbReference>
<dbReference type="OMA" id="WRKHEKC"/>
<dbReference type="AlphaFoldDB" id="K7FUE8"/>
<dbReference type="EMBL" id="AGCU01195093">
    <property type="status" value="NOT_ANNOTATED_CDS"/>
    <property type="molecule type" value="Genomic_DNA"/>
</dbReference>
<dbReference type="HOGENOM" id="CLU_079373_0_0_1"/>
<evidence type="ECO:0000313" key="13">
    <source>
        <dbReference type="Ensembl" id="ENSPSIP00000011658.1"/>
    </source>
</evidence>
<reference evidence="13" key="3">
    <citation type="submission" date="2025-08" db="UniProtKB">
        <authorList>
            <consortium name="Ensembl"/>
        </authorList>
    </citation>
    <scope>IDENTIFICATION</scope>
</reference>
<dbReference type="PROSITE" id="PS00027">
    <property type="entry name" value="HOMEOBOX_1"/>
    <property type="match status" value="1"/>
</dbReference>
<dbReference type="InterPro" id="IPR001356">
    <property type="entry name" value="HD"/>
</dbReference>
<evidence type="ECO:0000256" key="11">
    <source>
        <dbReference type="RuleBase" id="RU000682"/>
    </source>
</evidence>
<gene>
    <name evidence="13" type="primary">ISX</name>
</gene>
<evidence type="ECO:0000256" key="7">
    <source>
        <dbReference type="ARBA" id="ARBA00023242"/>
    </source>
</evidence>
<dbReference type="SMART" id="SM00389">
    <property type="entry name" value="HOX"/>
    <property type="match status" value="1"/>
</dbReference>
<dbReference type="PANTHER" id="PTHR24329:SF362">
    <property type="entry name" value="INTESTINE-SPECIFIC HOMEOBOX"/>
    <property type="match status" value="1"/>
</dbReference>
<evidence type="ECO:0000256" key="2">
    <source>
        <dbReference type="ARBA" id="ARBA00023015"/>
    </source>
</evidence>
<keyword evidence="6" id="KW-0804">Transcription</keyword>
<keyword evidence="4 10" id="KW-0371">Homeobox</keyword>
<dbReference type="GeneTree" id="ENSGT00940000161702"/>
<evidence type="ECO:0000259" key="12">
    <source>
        <dbReference type="PROSITE" id="PS50071"/>
    </source>
</evidence>
<dbReference type="GO" id="GO:0001227">
    <property type="term" value="F:DNA-binding transcription repressor activity, RNA polymerase II-specific"/>
    <property type="evidence" value="ECO:0007669"/>
    <property type="project" value="Ensembl"/>
</dbReference>
<feature type="domain" description="Homeobox" evidence="12">
    <location>
        <begin position="54"/>
        <end position="114"/>
    </location>
</feature>
<keyword evidence="2" id="KW-0805">Transcription regulation</keyword>
<feature type="DNA-binding region" description="Homeobox" evidence="10">
    <location>
        <begin position="56"/>
        <end position="115"/>
    </location>
</feature>
<organism evidence="13 14">
    <name type="scientific">Pelodiscus sinensis</name>
    <name type="common">Chinese softshell turtle</name>
    <name type="synonym">Trionyx sinensis</name>
    <dbReference type="NCBI Taxonomy" id="13735"/>
    <lineage>
        <taxon>Eukaryota</taxon>
        <taxon>Metazoa</taxon>
        <taxon>Chordata</taxon>
        <taxon>Craniata</taxon>
        <taxon>Vertebrata</taxon>
        <taxon>Euteleostomi</taxon>
        <taxon>Archelosauria</taxon>
        <taxon>Testudinata</taxon>
        <taxon>Testudines</taxon>
        <taxon>Cryptodira</taxon>
        <taxon>Trionychia</taxon>
        <taxon>Trionychidae</taxon>
        <taxon>Pelodiscus</taxon>
    </lineage>
</organism>
<evidence type="ECO:0000256" key="6">
    <source>
        <dbReference type="ARBA" id="ARBA00023163"/>
    </source>
</evidence>
<evidence type="ECO:0000256" key="4">
    <source>
        <dbReference type="ARBA" id="ARBA00023155"/>
    </source>
</evidence>
<dbReference type="GO" id="GO:0000977">
    <property type="term" value="F:RNA polymerase II transcription regulatory region sequence-specific DNA binding"/>
    <property type="evidence" value="ECO:0007669"/>
    <property type="project" value="TreeGrafter"/>
</dbReference>
<reference evidence="14" key="1">
    <citation type="submission" date="2011-10" db="EMBL/GenBank/DDBJ databases">
        <authorList>
            <consortium name="Soft-shell Turtle Genome Consortium"/>
        </authorList>
    </citation>
    <scope>NUCLEOTIDE SEQUENCE [LARGE SCALE GENOMIC DNA]</scope>
    <source>
        <strain evidence="14">Daiwa-1</strain>
    </source>
</reference>
<dbReference type="InterPro" id="IPR050649">
    <property type="entry name" value="Paired_Homeobox_TFs"/>
</dbReference>
<comment type="subcellular location">
    <subcellularLocation>
        <location evidence="1 10 11">Nucleus</location>
    </subcellularLocation>
</comment>
<evidence type="ECO:0000256" key="3">
    <source>
        <dbReference type="ARBA" id="ARBA00023125"/>
    </source>
</evidence>
<evidence type="ECO:0000256" key="9">
    <source>
        <dbReference type="ARBA" id="ARBA00067428"/>
    </source>
</evidence>
<reference evidence="13" key="4">
    <citation type="submission" date="2025-09" db="UniProtKB">
        <authorList>
            <consortium name="Ensembl"/>
        </authorList>
    </citation>
    <scope>IDENTIFICATION</scope>
</reference>
<dbReference type="CDD" id="cd00086">
    <property type="entry name" value="homeodomain"/>
    <property type="match status" value="1"/>
</dbReference>
<dbReference type="InterPro" id="IPR017970">
    <property type="entry name" value="Homeobox_CS"/>
</dbReference>
<dbReference type="GO" id="GO:1904479">
    <property type="term" value="P:negative regulation of intestinal absorption"/>
    <property type="evidence" value="ECO:0007669"/>
    <property type="project" value="Ensembl"/>
</dbReference>
<evidence type="ECO:0000313" key="14">
    <source>
        <dbReference type="Proteomes" id="UP000007267"/>
    </source>
</evidence>
<dbReference type="Pfam" id="PF00046">
    <property type="entry name" value="Homeodomain"/>
    <property type="match status" value="1"/>
</dbReference>
<dbReference type="PROSITE" id="PS50071">
    <property type="entry name" value="HOMEOBOX_2"/>
    <property type="match status" value="1"/>
</dbReference>
<dbReference type="SUPFAM" id="SSF46689">
    <property type="entry name" value="Homeodomain-like"/>
    <property type="match status" value="1"/>
</dbReference>
<keyword evidence="5" id="KW-0010">Activator</keyword>
<dbReference type="Ensembl" id="ENSPSIT00000011715.1">
    <property type="protein sequence ID" value="ENSPSIP00000011658.1"/>
    <property type="gene ID" value="ENSPSIG00000010536.1"/>
</dbReference>
<protein>
    <recommendedName>
        <fullName evidence="9">Intestine-specific homeobox</fullName>
    </recommendedName>
</protein>
<dbReference type="eggNOG" id="KOG0490">
    <property type="taxonomic scope" value="Eukaryota"/>
</dbReference>
<keyword evidence="7 10" id="KW-0539">Nucleus</keyword>
<dbReference type="FunFam" id="1.10.10.60:FF:000369">
    <property type="entry name" value="Intestine specific homeobox"/>
    <property type="match status" value="1"/>
</dbReference>
<sequence length="215" mass="24924">MQPVHRRSPTTLDASPTAFLSEDDVYEQLGGKRKHEEEELCEFPADHSLQDERKGKRRIRTTFTAEQLQELEKIFQVTHYPDIHIRTQLAAKINLPEARVQIWFQNQRAKWRKHEKCGYFGGLQHLSEADFIPAPKKESSPMLRSVCDAGPPIQYYSPAQRYLTPAWLPHTLPFAPTHLDPLLFPQCYLFFHHLTPYGIPLSQKTEWNSICASST</sequence>
<keyword evidence="3 10" id="KW-0238">DNA-binding</keyword>
<evidence type="ECO:0000256" key="1">
    <source>
        <dbReference type="ARBA" id="ARBA00004123"/>
    </source>
</evidence>
<evidence type="ECO:0000256" key="5">
    <source>
        <dbReference type="ARBA" id="ARBA00023159"/>
    </source>
</evidence>
<dbReference type="EMBL" id="AGCU01195090">
    <property type="status" value="NOT_ANNOTATED_CDS"/>
    <property type="molecule type" value="Genomic_DNA"/>
</dbReference>
<comment type="function">
    <text evidence="8">Transcription factor that regulates gene expression in intestine. May participate in vitamin A metabolism most likely by regulating BCO1 expression in the intestine.</text>
</comment>
<proteinExistence type="predicted"/>
<evidence type="ECO:0000256" key="8">
    <source>
        <dbReference type="ARBA" id="ARBA00055445"/>
    </source>
</evidence>
<dbReference type="EMBL" id="AGCU01195089">
    <property type="status" value="NOT_ANNOTATED_CDS"/>
    <property type="molecule type" value="Genomic_DNA"/>
</dbReference>
<dbReference type="GO" id="GO:1901738">
    <property type="term" value="P:regulation of vitamin A metabolic process"/>
    <property type="evidence" value="ECO:0007669"/>
    <property type="project" value="Ensembl"/>
</dbReference>
<dbReference type="EMBL" id="AGCU01195091">
    <property type="status" value="NOT_ANNOTATED_CDS"/>
    <property type="molecule type" value="Genomic_DNA"/>
</dbReference>
<dbReference type="Gene3D" id="1.10.10.60">
    <property type="entry name" value="Homeodomain-like"/>
    <property type="match status" value="1"/>
</dbReference>